<dbReference type="FunCoup" id="A0A7J7CDY1">
    <property type="interactions" value="383"/>
</dbReference>
<reference evidence="2 3" key="1">
    <citation type="journal article" date="2020" name="Nat. Commun.">
        <title>Genome of Tripterygium wilfordii and identification of cytochrome P450 involved in triptolide biosynthesis.</title>
        <authorList>
            <person name="Tu L."/>
            <person name="Su P."/>
            <person name="Zhang Z."/>
            <person name="Gao L."/>
            <person name="Wang J."/>
            <person name="Hu T."/>
            <person name="Zhou J."/>
            <person name="Zhang Y."/>
            <person name="Zhao Y."/>
            <person name="Liu Y."/>
            <person name="Song Y."/>
            <person name="Tong Y."/>
            <person name="Lu Y."/>
            <person name="Yang J."/>
            <person name="Xu C."/>
            <person name="Jia M."/>
            <person name="Peters R.J."/>
            <person name="Huang L."/>
            <person name="Gao W."/>
        </authorList>
    </citation>
    <scope>NUCLEOTIDE SEQUENCE [LARGE SCALE GENOMIC DNA]</scope>
    <source>
        <strain evidence="3">cv. XIE 37</strain>
        <tissue evidence="2">Leaf</tissue>
    </source>
</reference>
<keyword evidence="1" id="KW-0732">Signal</keyword>
<protein>
    <submittedName>
        <fullName evidence="2">Uncharacterized protein</fullName>
    </submittedName>
</protein>
<dbReference type="Proteomes" id="UP000593562">
    <property type="component" value="Unassembled WGS sequence"/>
</dbReference>
<dbReference type="AlphaFoldDB" id="A0A7J7CDY1"/>
<name>A0A7J7CDY1_TRIWF</name>
<dbReference type="PANTHER" id="PTHR33735">
    <property type="entry name" value="EXPRESSED PROTEIN"/>
    <property type="match status" value="1"/>
</dbReference>
<keyword evidence="3" id="KW-1185">Reference proteome</keyword>
<comment type="caution">
    <text evidence="2">The sequence shown here is derived from an EMBL/GenBank/DDBJ whole genome shotgun (WGS) entry which is preliminary data.</text>
</comment>
<dbReference type="PANTHER" id="PTHR33735:SF10">
    <property type="entry name" value="EXPRESSED PROTEIN"/>
    <property type="match status" value="1"/>
</dbReference>
<accession>A0A7J7CDY1</accession>
<evidence type="ECO:0000313" key="2">
    <source>
        <dbReference type="EMBL" id="KAF5731926.1"/>
    </source>
</evidence>
<feature type="signal peptide" evidence="1">
    <location>
        <begin position="1"/>
        <end position="15"/>
    </location>
</feature>
<dbReference type="EMBL" id="JAAARO010000018">
    <property type="protein sequence ID" value="KAF5731926.1"/>
    <property type="molecule type" value="Genomic_DNA"/>
</dbReference>
<sequence length="257" mass="26698">MIFGSLLSFLLPFWSQKLQKIRQIQGETEMVVEEVEKVAEVVEKVAIAAEKLSGDVAENLPDSARLKQAALFLERISEKTAHDAHVTEDFMHKVDAVERDLDALENIVEPLINKFAEKVSVQKDGKSSAAAKVLNRFERAPLIAGPGASDGGNAMADGVVGTGAGEEADGVGGDGGELTLTGDGAGTVGIVVLLGAGADAEDGGVATGDLAGDCVGDCAIVWTSSNSTTMTSIATLFSSITKASEEETAKRTCLFVN</sequence>
<feature type="chain" id="PRO_5029866780" evidence="1">
    <location>
        <begin position="16"/>
        <end position="257"/>
    </location>
</feature>
<dbReference type="InParanoid" id="A0A7J7CDY1"/>
<organism evidence="2 3">
    <name type="scientific">Tripterygium wilfordii</name>
    <name type="common">Thunder God vine</name>
    <dbReference type="NCBI Taxonomy" id="458696"/>
    <lineage>
        <taxon>Eukaryota</taxon>
        <taxon>Viridiplantae</taxon>
        <taxon>Streptophyta</taxon>
        <taxon>Embryophyta</taxon>
        <taxon>Tracheophyta</taxon>
        <taxon>Spermatophyta</taxon>
        <taxon>Magnoliopsida</taxon>
        <taxon>eudicotyledons</taxon>
        <taxon>Gunneridae</taxon>
        <taxon>Pentapetalae</taxon>
        <taxon>rosids</taxon>
        <taxon>fabids</taxon>
        <taxon>Celastrales</taxon>
        <taxon>Celastraceae</taxon>
        <taxon>Tripterygium</taxon>
    </lineage>
</organism>
<evidence type="ECO:0000256" key="1">
    <source>
        <dbReference type="SAM" id="SignalP"/>
    </source>
</evidence>
<evidence type="ECO:0000313" key="3">
    <source>
        <dbReference type="Proteomes" id="UP000593562"/>
    </source>
</evidence>
<gene>
    <name evidence="2" type="ORF">HS088_TW18G00613</name>
</gene>
<proteinExistence type="predicted"/>